<feature type="domain" description="Peptidase M13 C-terminal" evidence="2">
    <location>
        <begin position="156"/>
        <end position="364"/>
    </location>
</feature>
<dbReference type="GO" id="GO:0016485">
    <property type="term" value="P:protein processing"/>
    <property type="evidence" value="ECO:0007669"/>
    <property type="project" value="TreeGrafter"/>
</dbReference>
<dbReference type="GO" id="GO:0004222">
    <property type="term" value="F:metalloendopeptidase activity"/>
    <property type="evidence" value="ECO:0007669"/>
    <property type="project" value="InterPro"/>
</dbReference>
<dbReference type="PANTHER" id="PTHR11733">
    <property type="entry name" value="ZINC METALLOPROTEASE FAMILY M13 NEPRILYSIN-RELATED"/>
    <property type="match status" value="1"/>
</dbReference>
<dbReference type="Gene3D" id="3.40.390.10">
    <property type="entry name" value="Collagenase (Catalytic Domain)"/>
    <property type="match status" value="1"/>
</dbReference>
<proteinExistence type="inferred from homology"/>
<dbReference type="InterPro" id="IPR024079">
    <property type="entry name" value="MetalloPept_cat_dom_sf"/>
</dbReference>
<dbReference type="InterPro" id="IPR018497">
    <property type="entry name" value="Peptidase_M13_C"/>
</dbReference>
<comment type="similarity">
    <text evidence="1">Belongs to the peptidase M13 family.</text>
</comment>
<sequence>MLCSTLIPDAFDEKPVYFWRCNQRPLQVKSLLGYVQDSIASRTAGFEWMSSSIRKQLVAATRGVNVQVGGFDGFWTNEYFSESSVKISSVDCPDVQLYLAFTCPRTVEIPENASYLETFMINYLSEPSGDLHAVLNNPVDRLELLWTSGLSPSTVNAFYSHEYNIALFPLAYLQGAFFPRDVPGYLKFSSIGETLAHEMLHWLDPKGHAIDAKGNKYQSWRESETTRYDAFSTCLSTHYVDTFKNVTLKGTFYPNYDPWFALPENLCDVLGLDFAMAAYRRWVDDHGRDVMLPGIDFEADQIFLINAAQMSCTVLDDWWLAYLLETDEHTPASQRINGQMSNLAEFGKIFNCPADSPLNPKSKCT</sequence>
<name>A0A7R9BPR8_9CRUS</name>
<dbReference type="PRINTS" id="PR00786">
    <property type="entry name" value="NEPRILYSIN"/>
</dbReference>
<dbReference type="Pfam" id="PF01431">
    <property type="entry name" value="Peptidase_M13"/>
    <property type="match status" value="1"/>
</dbReference>
<dbReference type="OrthoDB" id="6475849at2759"/>
<dbReference type="PANTHER" id="PTHR11733:SF167">
    <property type="entry name" value="FI17812P1-RELATED"/>
    <property type="match status" value="1"/>
</dbReference>
<dbReference type="Proteomes" id="UP000678499">
    <property type="component" value="Unassembled WGS sequence"/>
</dbReference>
<dbReference type="GO" id="GO:0005886">
    <property type="term" value="C:plasma membrane"/>
    <property type="evidence" value="ECO:0007669"/>
    <property type="project" value="TreeGrafter"/>
</dbReference>
<dbReference type="PROSITE" id="PS51885">
    <property type="entry name" value="NEPRILYSIN"/>
    <property type="match status" value="1"/>
</dbReference>
<keyword evidence="4" id="KW-1185">Reference proteome</keyword>
<accession>A0A7R9BPR8</accession>
<dbReference type="SUPFAM" id="SSF55486">
    <property type="entry name" value="Metalloproteases ('zincins'), catalytic domain"/>
    <property type="match status" value="1"/>
</dbReference>
<dbReference type="InterPro" id="IPR000718">
    <property type="entry name" value="Peptidase_M13"/>
</dbReference>
<evidence type="ECO:0000256" key="1">
    <source>
        <dbReference type="ARBA" id="ARBA00007357"/>
    </source>
</evidence>
<dbReference type="EMBL" id="OA883098">
    <property type="protein sequence ID" value="CAD7277913.1"/>
    <property type="molecule type" value="Genomic_DNA"/>
</dbReference>
<dbReference type="Gene3D" id="1.10.1380.10">
    <property type="entry name" value="Neutral endopeptidase , domain2"/>
    <property type="match status" value="1"/>
</dbReference>
<dbReference type="AlphaFoldDB" id="A0A7R9BPR8"/>
<evidence type="ECO:0000313" key="3">
    <source>
        <dbReference type="EMBL" id="CAD7277913.1"/>
    </source>
</evidence>
<gene>
    <name evidence="3" type="ORF">NMOB1V02_LOCUS5632</name>
</gene>
<protein>
    <recommendedName>
        <fullName evidence="2">Peptidase M13 C-terminal domain-containing protein</fullName>
    </recommendedName>
</protein>
<evidence type="ECO:0000259" key="2">
    <source>
        <dbReference type="Pfam" id="PF01431"/>
    </source>
</evidence>
<dbReference type="EMBL" id="CAJPEX010001061">
    <property type="protein sequence ID" value="CAG0918065.1"/>
    <property type="molecule type" value="Genomic_DNA"/>
</dbReference>
<evidence type="ECO:0000313" key="4">
    <source>
        <dbReference type="Proteomes" id="UP000678499"/>
    </source>
</evidence>
<organism evidence="3">
    <name type="scientific">Notodromas monacha</name>
    <dbReference type="NCBI Taxonomy" id="399045"/>
    <lineage>
        <taxon>Eukaryota</taxon>
        <taxon>Metazoa</taxon>
        <taxon>Ecdysozoa</taxon>
        <taxon>Arthropoda</taxon>
        <taxon>Crustacea</taxon>
        <taxon>Oligostraca</taxon>
        <taxon>Ostracoda</taxon>
        <taxon>Podocopa</taxon>
        <taxon>Podocopida</taxon>
        <taxon>Cypridocopina</taxon>
        <taxon>Cypridoidea</taxon>
        <taxon>Cyprididae</taxon>
        <taxon>Notodromas</taxon>
    </lineage>
</organism>
<reference evidence="3" key="1">
    <citation type="submission" date="2020-11" db="EMBL/GenBank/DDBJ databases">
        <authorList>
            <person name="Tran Van P."/>
        </authorList>
    </citation>
    <scope>NUCLEOTIDE SEQUENCE</scope>
</reference>
<dbReference type="InterPro" id="IPR042089">
    <property type="entry name" value="Peptidase_M13_dom_2"/>
</dbReference>